<reference evidence="2 3" key="1">
    <citation type="submission" date="2020-04" db="EMBL/GenBank/DDBJ databases">
        <title>MicrobeNet Type strains.</title>
        <authorList>
            <person name="Nicholson A.C."/>
        </authorList>
    </citation>
    <scope>NUCLEOTIDE SEQUENCE [LARGE SCALE GENOMIC DNA]</scope>
    <source>
        <strain evidence="2 3">DSM 44956</strain>
    </source>
</reference>
<keyword evidence="1" id="KW-0472">Membrane</keyword>
<dbReference type="AlphaFoldDB" id="A0A7X6R6R1"/>
<keyword evidence="1" id="KW-1133">Transmembrane helix</keyword>
<evidence type="ECO:0000256" key="1">
    <source>
        <dbReference type="SAM" id="Phobius"/>
    </source>
</evidence>
<comment type="caution">
    <text evidence="2">The sequence shown here is derived from an EMBL/GenBank/DDBJ whole genome shotgun (WGS) entry which is preliminary data.</text>
</comment>
<sequence>MNKAAKWRTDRGTRRIWITVLIVAVVAGIAAVVWVNRSPGEPQEMPVAGGRFRISPRLDATPVPRWTVRAADLSDEPGAVLLAAPQNLHRYYGYGSPMDAGTMIVAATAVPGRLGPGENAGPTVGPVRMHGIDPDTGQVRWTTDAGELLGCREQVFDGKLACHGTHRVLIVEAATGAILGDHTTDFEVMDVAVRDGVVSVTGRTADWMTAVLTRGTVSDIGAMWRRTYRTPVPGDPVTPRIDLLADHFRDGHDHGVRVYDLRTGE</sequence>
<feature type="transmembrane region" description="Helical" evidence="1">
    <location>
        <begin position="16"/>
        <end position="35"/>
    </location>
</feature>
<dbReference type="InterPro" id="IPR011047">
    <property type="entry name" value="Quinoprotein_ADH-like_sf"/>
</dbReference>
<name>A0A7X6R6R1_9NOCA</name>
<evidence type="ECO:0000313" key="3">
    <source>
        <dbReference type="Proteomes" id="UP000540698"/>
    </source>
</evidence>
<dbReference type="RefSeq" id="WP_168434245.1">
    <property type="nucleotide sequence ID" value="NZ_JAAXOS010000022.1"/>
</dbReference>
<keyword evidence="1" id="KW-0812">Transmembrane</keyword>
<organism evidence="2 3">
    <name type="scientific">Nocardia gamkensis</name>
    <dbReference type="NCBI Taxonomy" id="352869"/>
    <lineage>
        <taxon>Bacteria</taxon>
        <taxon>Bacillati</taxon>
        <taxon>Actinomycetota</taxon>
        <taxon>Actinomycetes</taxon>
        <taxon>Mycobacteriales</taxon>
        <taxon>Nocardiaceae</taxon>
        <taxon>Nocardia</taxon>
    </lineage>
</organism>
<protein>
    <submittedName>
        <fullName evidence="2">Uncharacterized protein</fullName>
    </submittedName>
</protein>
<proteinExistence type="predicted"/>
<gene>
    <name evidence="2" type="ORF">HGB38_32585</name>
</gene>
<accession>A0A7X6R6R1</accession>
<keyword evidence="3" id="KW-1185">Reference proteome</keyword>
<dbReference type="EMBL" id="JAAXOS010000022">
    <property type="protein sequence ID" value="NKY30910.1"/>
    <property type="molecule type" value="Genomic_DNA"/>
</dbReference>
<evidence type="ECO:0000313" key="2">
    <source>
        <dbReference type="EMBL" id="NKY30910.1"/>
    </source>
</evidence>
<dbReference type="Proteomes" id="UP000540698">
    <property type="component" value="Unassembled WGS sequence"/>
</dbReference>
<dbReference type="SUPFAM" id="SSF50998">
    <property type="entry name" value="Quinoprotein alcohol dehydrogenase-like"/>
    <property type="match status" value="1"/>
</dbReference>